<evidence type="ECO:0008006" key="2">
    <source>
        <dbReference type="Google" id="ProtNLM"/>
    </source>
</evidence>
<proteinExistence type="predicted"/>
<evidence type="ECO:0000313" key="1">
    <source>
        <dbReference type="EMBL" id="ABG53100.1"/>
    </source>
</evidence>
<dbReference type="KEGG" id="ter:Tery_4092"/>
<dbReference type="OrthoDB" id="7055571at2"/>
<dbReference type="EMBL" id="CP000393">
    <property type="protein sequence ID" value="ABG53100.1"/>
    <property type="molecule type" value="Genomic_DNA"/>
</dbReference>
<sequence>MDISKKANWSEVYVQPTPASYLQIVSQQEYRVPDYGIRYLRPLLKMLYEKEQRPINIVDIGASYGIISTLLLHDLTMAQLIDFFIERDGAQEPTWAEIERFYKHQDIRHTEYKFYLSDNSKPAMDFAERVQVCEKAYCFDMRHEPLPEELKHIVETTDLFIATGSLGYIGEYFFQQIFPIISHKSLSPLFAFVIYRAFYSSEINKVFQDYDYTLLKSSVPFKKGRKFASVLEQQNTIESLHQKNINTVGLEDEGFYACEFYFGVPVLEKERLYSWLRQEDLKY</sequence>
<gene>
    <name evidence="1" type="ordered locus">Tery_4092</name>
</gene>
<reference evidence="1" key="1">
    <citation type="submission" date="2006-06" db="EMBL/GenBank/DDBJ databases">
        <title>Complete sequence of Trichodesmium erythraeum IMS101.</title>
        <authorList>
            <consortium name="US DOE Joint Genome Institute"/>
            <person name="Copeland A."/>
            <person name="Lucas S."/>
            <person name="Lapidus A."/>
            <person name="Barry K."/>
            <person name="Detter J.C."/>
            <person name="Glavina del Rio T."/>
            <person name="Hammon N."/>
            <person name="Israni S."/>
            <person name="Dalin E."/>
            <person name="Tice H."/>
            <person name="Pitluck S."/>
            <person name="Kiss H."/>
            <person name="Munk A.C."/>
            <person name="Brettin T."/>
            <person name="Bruce D."/>
            <person name="Han C."/>
            <person name="Tapia R."/>
            <person name="Gilna P."/>
            <person name="Schmutz J."/>
            <person name="Larimer F."/>
            <person name="Land M."/>
            <person name="Hauser L."/>
            <person name="Kyrpides N."/>
            <person name="Kim E."/>
            <person name="Richardson P."/>
        </authorList>
    </citation>
    <scope>NUCLEOTIDE SEQUENCE [LARGE SCALE GENOMIC DNA]</scope>
    <source>
        <strain evidence="1">IMS101</strain>
    </source>
</reference>
<protein>
    <recommendedName>
        <fullName evidence="2">Methyltransferase type 12</fullName>
    </recommendedName>
</protein>
<accession>Q10XC4</accession>
<name>Q10XC4_TRIEI</name>
<organism evidence="1">
    <name type="scientific">Trichodesmium erythraeum (strain IMS101)</name>
    <dbReference type="NCBI Taxonomy" id="203124"/>
    <lineage>
        <taxon>Bacteria</taxon>
        <taxon>Bacillati</taxon>
        <taxon>Cyanobacteriota</taxon>
        <taxon>Cyanophyceae</taxon>
        <taxon>Oscillatoriophycideae</taxon>
        <taxon>Oscillatoriales</taxon>
        <taxon>Microcoleaceae</taxon>
        <taxon>Trichodesmium</taxon>
    </lineage>
</organism>
<dbReference type="RefSeq" id="WP_011613430.1">
    <property type="nucleotide sequence ID" value="NC_008312.1"/>
</dbReference>
<dbReference type="AlphaFoldDB" id="Q10XC4"/>
<dbReference type="HOGENOM" id="CLU_065329_0_0_3"/>